<dbReference type="EMBL" id="JAJAQI010000012">
    <property type="protein sequence ID" value="MCB4822052.1"/>
    <property type="molecule type" value="Genomic_DNA"/>
</dbReference>
<keyword evidence="4 10" id="KW-0808">Transferase</keyword>
<name>A0A9X1LB24_9PROT</name>
<comment type="catalytic activity">
    <reaction evidence="9 10">
        <text>D-gluconate + ATP = 6-phospho-D-gluconate + ADP + H(+)</text>
        <dbReference type="Rhea" id="RHEA:19433"/>
        <dbReference type="ChEBI" id="CHEBI:15378"/>
        <dbReference type="ChEBI" id="CHEBI:18391"/>
        <dbReference type="ChEBI" id="CHEBI:30616"/>
        <dbReference type="ChEBI" id="CHEBI:58759"/>
        <dbReference type="ChEBI" id="CHEBI:456216"/>
        <dbReference type="EC" id="2.7.1.12"/>
    </reaction>
</comment>
<dbReference type="PANTHER" id="PTHR43442">
    <property type="entry name" value="GLUCONOKINASE-RELATED"/>
    <property type="match status" value="1"/>
</dbReference>
<dbReference type="Gene3D" id="3.40.50.300">
    <property type="entry name" value="P-loop containing nucleotide triphosphate hydrolases"/>
    <property type="match status" value="1"/>
</dbReference>
<organism evidence="11 12">
    <name type="scientific">Roseicella aerolata</name>
    <dbReference type="NCBI Taxonomy" id="2883479"/>
    <lineage>
        <taxon>Bacteria</taxon>
        <taxon>Pseudomonadati</taxon>
        <taxon>Pseudomonadota</taxon>
        <taxon>Alphaproteobacteria</taxon>
        <taxon>Acetobacterales</taxon>
        <taxon>Roseomonadaceae</taxon>
        <taxon>Roseicella</taxon>
    </lineage>
</organism>
<evidence type="ECO:0000256" key="10">
    <source>
        <dbReference type="RuleBase" id="RU363066"/>
    </source>
</evidence>
<dbReference type="Proteomes" id="UP001139311">
    <property type="component" value="Unassembled WGS sequence"/>
</dbReference>
<dbReference type="NCBIfam" id="TIGR01313">
    <property type="entry name" value="therm_gnt_kin"/>
    <property type="match status" value="1"/>
</dbReference>
<comment type="similarity">
    <text evidence="2 10">Belongs to the gluconokinase GntK/GntV family.</text>
</comment>
<sequence length="171" mass="18077">MSGTRPLVLVMGVSGAGKSTVGSLLARRLAVPFADADAFHPPANIAKMSRGEPLTDDDRWPWLDAIGAWVDARAAAGEGGVVTCSALKRVYRDRLRQGRPALRLLHLAGDPALIGARQAARPGHFMPASLMESQFATLEAPGAEEGAIVLSVEPPPEVVVEEALKAINMQH</sequence>
<dbReference type="GO" id="GO:0046316">
    <property type="term" value="F:gluconokinase activity"/>
    <property type="evidence" value="ECO:0007669"/>
    <property type="project" value="UniProtKB-EC"/>
</dbReference>
<dbReference type="InterPro" id="IPR027417">
    <property type="entry name" value="P-loop_NTPase"/>
</dbReference>
<comment type="caution">
    <text evidence="11">The sequence shown here is derived from an EMBL/GenBank/DDBJ whole genome shotgun (WGS) entry which is preliminary data.</text>
</comment>
<evidence type="ECO:0000256" key="7">
    <source>
        <dbReference type="ARBA" id="ARBA00022840"/>
    </source>
</evidence>
<evidence type="ECO:0000256" key="2">
    <source>
        <dbReference type="ARBA" id="ARBA00008420"/>
    </source>
</evidence>
<evidence type="ECO:0000256" key="9">
    <source>
        <dbReference type="ARBA" id="ARBA00048090"/>
    </source>
</evidence>
<dbReference type="GO" id="GO:0005737">
    <property type="term" value="C:cytoplasm"/>
    <property type="evidence" value="ECO:0007669"/>
    <property type="project" value="TreeGrafter"/>
</dbReference>
<dbReference type="EC" id="2.7.1.12" evidence="3 10"/>
<keyword evidence="6 10" id="KW-0418">Kinase</keyword>
<dbReference type="GO" id="GO:0005524">
    <property type="term" value="F:ATP binding"/>
    <property type="evidence" value="ECO:0007669"/>
    <property type="project" value="UniProtKB-KW"/>
</dbReference>
<gene>
    <name evidence="11" type="ORF">LHA35_09940</name>
</gene>
<keyword evidence="12" id="KW-1185">Reference proteome</keyword>
<evidence type="ECO:0000313" key="11">
    <source>
        <dbReference type="EMBL" id="MCB4822052.1"/>
    </source>
</evidence>
<dbReference type="CDD" id="cd02021">
    <property type="entry name" value="GntK"/>
    <property type="match status" value="1"/>
</dbReference>
<comment type="pathway">
    <text evidence="1">Carbohydrate acid metabolism.</text>
</comment>
<proteinExistence type="inferred from homology"/>
<evidence type="ECO:0000256" key="3">
    <source>
        <dbReference type="ARBA" id="ARBA00012054"/>
    </source>
</evidence>
<keyword evidence="7 10" id="KW-0067">ATP-binding</keyword>
<dbReference type="InterPro" id="IPR006001">
    <property type="entry name" value="Therm_gnt_kin"/>
</dbReference>
<accession>A0A9X1LB24</accession>
<dbReference type="AlphaFoldDB" id="A0A9X1LB24"/>
<evidence type="ECO:0000256" key="6">
    <source>
        <dbReference type="ARBA" id="ARBA00022777"/>
    </source>
</evidence>
<reference evidence="11" key="1">
    <citation type="submission" date="2021-10" db="EMBL/GenBank/DDBJ databases">
        <title>Roseicella aerolatum sp. nov., isolated from aerosols of e-waste dismantling site.</title>
        <authorList>
            <person name="Qin T."/>
        </authorList>
    </citation>
    <scope>NUCLEOTIDE SEQUENCE</scope>
    <source>
        <strain evidence="11">GB24</strain>
    </source>
</reference>
<protein>
    <recommendedName>
        <fullName evidence="3 10">Gluconokinase</fullName>
        <ecNumber evidence="3 10">2.7.1.12</ecNumber>
    </recommendedName>
</protein>
<dbReference type="GO" id="GO:0019521">
    <property type="term" value="P:D-gluconate metabolic process"/>
    <property type="evidence" value="ECO:0007669"/>
    <property type="project" value="UniProtKB-KW"/>
</dbReference>
<dbReference type="Pfam" id="PF13671">
    <property type="entry name" value="AAA_33"/>
    <property type="match status" value="1"/>
</dbReference>
<dbReference type="SUPFAM" id="SSF52540">
    <property type="entry name" value="P-loop containing nucleoside triphosphate hydrolases"/>
    <property type="match status" value="1"/>
</dbReference>
<dbReference type="PANTHER" id="PTHR43442:SF3">
    <property type="entry name" value="GLUCONOKINASE-RELATED"/>
    <property type="match status" value="1"/>
</dbReference>
<dbReference type="RefSeq" id="WP_226607752.1">
    <property type="nucleotide sequence ID" value="NZ_JAJAQI010000012.1"/>
</dbReference>
<keyword evidence="5 10" id="KW-0547">Nucleotide-binding</keyword>
<dbReference type="FunFam" id="3.40.50.300:FF:000522">
    <property type="entry name" value="Gluconokinase"/>
    <property type="match status" value="1"/>
</dbReference>
<evidence type="ECO:0000313" key="12">
    <source>
        <dbReference type="Proteomes" id="UP001139311"/>
    </source>
</evidence>
<evidence type="ECO:0000256" key="1">
    <source>
        <dbReference type="ARBA" id="ARBA00004761"/>
    </source>
</evidence>
<keyword evidence="8" id="KW-0311">Gluconate utilization</keyword>
<evidence type="ECO:0000256" key="5">
    <source>
        <dbReference type="ARBA" id="ARBA00022741"/>
    </source>
</evidence>
<evidence type="ECO:0000256" key="8">
    <source>
        <dbReference type="ARBA" id="ARBA00023064"/>
    </source>
</evidence>
<evidence type="ECO:0000256" key="4">
    <source>
        <dbReference type="ARBA" id="ARBA00022679"/>
    </source>
</evidence>